<dbReference type="InterPro" id="IPR017930">
    <property type="entry name" value="Myb_dom"/>
</dbReference>
<keyword evidence="1" id="KW-0805">Transcription regulation</keyword>
<dbReference type="GO" id="GO:0000978">
    <property type="term" value="F:RNA polymerase II cis-regulatory region sequence-specific DNA binding"/>
    <property type="evidence" value="ECO:0007669"/>
    <property type="project" value="TreeGrafter"/>
</dbReference>
<dbReference type="Proteomes" id="UP000179807">
    <property type="component" value="Unassembled WGS sequence"/>
</dbReference>
<evidence type="ECO:0000259" key="7">
    <source>
        <dbReference type="PROSITE" id="PS51293"/>
    </source>
</evidence>
<dbReference type="VEuPathDB" id="TrichDB:TRFO_20270"/>
<feature type="domain" description="SANT" evidence="7">
    <location>
        <begin position="108"/>
        <end position="159"/>
    </location>
</feature>
<sequence>MHTNFLYFSPLFLKESNFFLVIYSFRSKTSIICRMQSYPNCEASNTPINCPKKIIRKKFTTDEDARLIEIINGMKDNFEGWDVVSSLMETRTSRQCRERWISYLSPSIRVEEWNDEEDQLLIELVERYGKKWLDVSAFFDGRSTSDVKNRWYSHLRNETAKPKRKRNTKIVSKYKEAIRIINDKNRINQNENNQNENSQNEVNNKLRNNEENQESNEKDHHQNEKSNFGEKEKQLSDLTQPHSDSQNITEINQDKNYQMSVFSNDSNTNEENSDIDFSLSTRNQFSHNNHVLIKYQSKICMQEGSNQDQTQMMENIHKAIPLPPINSLMQYAGLL</sequence>
<dbReference type="InterPro" id="IPR009057">
    <property type="entry name" value="Homeodomain-like_sf"/>
</dbReference>
<dbReference type="SMART" id="SM00717">
    <property type="entry name" value="SANT"/>
    <property type="match status" value="2"/>
</dbReference>
<feature type="region of interest" description="Disordered" evidence="5">
    <location>
        <begin position="182"/>
        <end position="245"/>
    </location>
</feature>
<evidence type="ECO:0000256" key="3">
    <source>
        <dbReference type="ARBA" id="ARBA00023163"/>
    </source>
</evidence>
<dbReference type="PANTHER" id="PTHR46621">
    <property type="entry name" value="SNRNA-ACTIVATING PROTEIN COMPLEX SUBUNIT 4"/>
    <property type="match status" value="1"/>
</dbReference>
<feature type="compositionally biased region" description="Polar residues" evidence="5">
    <location>
        <begin position="236"/>
        <end position="245"/>
    </location>
</feature>
<evidence type="ECO:0000313" key="10">
    <source>
        <dbReference type="Proteomes" id="UP000179807"/>
    </source>
</evidence>
<evidence type="ECO:0000256" key="1">
    <source>
        <dbReference type="ARBA" id="ARBA00023015"/>
    </source>
</evidence>
<proteinExistence type="predicted"/>
<dbReference type="SUPFAM" id="SSF46689">
    <property type="entry name" value="Homeodomain-like"/>
    <property type="match status" value="1"/>
</dbReference>
<feature type="domain" description="HTH myb-type" evidence="8">
    <location>
        <begin position="52"/>
        <end position="104"/>
    </location>
</feature>
<dbReference type="RefSeq" id="XP_068363592.1">
    <property type="nucleotide sequence ID" value="XM_068501300.1"/>
</dbReference>
<dbReference type="PROSITE" id="PS51294">
    <property type="entry name" value="HTH_MYB"/>
    <property type="match status" value="2"/>
</dbReference>
<dbReference type="GO" id="GO:0042795">
    <property type="term" value="P:snRNA transcription by RNA polymerase II"/>
    <property type="evidence" value="ECO:0007669"/>
    <property type="project" value="TreeGrafter"/>
</dbReference>
<dbReference type="Gene3D" id="1.10.10.60">
    <property type="entry name" value="Homeodomain-like"/>
    <property type="match status" value="2"/>
</dbReference>
<dbReference type="PROSITE" id="PS50090">
    <property type="entry name" value="MYB_LIKE"/>
    <property type="match status" value="2"/>
</dbReference>
<name>A0A1J4KHM7_9EUKA</name>
<reference evidence="9" key="1">
    <citation type="submission" date="2016-10" db="EMBL/GenBank/DDBJ databases">
        <authorList>
            <person name="Benchimol M."/>
            <person name="Almeida L.G."/>
            <person name="Vasconcelos A.T."/>
            <person name="Perreira-Neves A."/>
            <person name="Rosa I.A."/>
            <person name="Tasca T."/>
            <person name="Bogo M.R."/>
            <person name="de Souza W."/>
        </authorList>
    </citation>
    <scope>NUCLEOTIDE SEQUENCE [LARGE SCALE GENOMIC DNA]</scope>
    <source>
        <strain evidence="9">K</strain>
    </source>
</reference>
<evidence type="ECO:0000256" key="5">
    <source>
        <dbReference type="SAM" id="MobiDB-lite"/>
    </source>
</evidence>
<gene>
    <name evidence="9" type="ORF">TRFO_20270</name>
</gene>
<dbReference type="EMBL" id="MLAK01000611">
    <property type="protein sequence ID" value="OHT10456.1"/>
    <property type="molecule type" value="Genomic_DNA"/>
</dbReference>
<dbReference type="GO" id="GO:0001006">
    <property type="term" value="F:RNA polymerase III type 3 promoter sequence-specific DNA binding"/>
    <property type="evidence" value="ECO:0007669"/>
    <property type="project" value="TreeGrafter"/>
</dbReference>
<feature type="compositionally biased region" description="Basic and acidic residues" evidence="5">
    <location>
        <begin position="207"/>
        <end position="235"/>
    </location>
</feature>
<evidence type="ECO:0000259" key="6">
    <source>
        <dbReference type="PROSITE" id="PS50090"/>
    </source>
</evidence>
<organism evidence="9 10">
    <name type="scientific">Tritrichomonas foetus</name>
    <dbReference type="NCBI Taxonomy" id="1144522"/>
    <lineage>
        <taxon>Eukaryota</taxon>
        <taxon>Metamonada</taxon>
        <taxon>Parabasalia</taxon>
        <taxon>Tritrichomonadida</taxon>
        <taxon>Tritrichomonadidae</taxon>
        <taxon>Tritrichomonas</taxon>
    </lineage>
</organism>
<evidence type="ECO:0008006" key="11">
    <source>
        <dbReference type="Google" id="ProtNLM"/>
    </source>
</evidence>
<dbReference type="PROSITE" id="PS51293">
    <property type="entry name" value="SANT"/>
    <property type="match status" value="1"/>
</dbReference>
<dbReference type="GO" id="GO:0019185">
    <property type="term" value="C:snRNA-activating protein complex"/>
    <property type="evidence" value="ECO:0007669"/>
    <property type="project" value="TreeGrafter"/>
</dbReference>
<evidence type="ECO:0000313" key="9">
    <source>
        <dbReference type="EMBL" id="OHT10456.1"/>
    </source>
</evidence>
<feature type="compositionally biased region" description="Low complexity" evidence="5">
    <location>
        <begin position="187"/>
        <end position="203"/>
    </location>
</feature>
<accession>A0A1J4KHM7</accession>
<feature type="domain" description="Myb-like" evidence="6">
    <location>
        <begin position="105"/>
        <end position="155"/>
    </location>
</feature>
<comment type="caution">
    <text evidence="9">The sequence shown here is derived from an EMBL/GenBank/DDBJ whole genome shotgun (WGS) entry which is preliminary data.</text>
</comment>
<protein>
    <recommendedName>
        <fullName evidence="11">Myb-like DNA-binding domain containing protein</fullName>
    </recommendedName>
</protein>
<dbReference type="OrthoDB" id="39591at2759"/>
<feature type="domain" description="HTH myb-type" evidence="8">
    <location>
        <begin position="105"/>
        <end position="159"/>
    </location>
</feature>
<keyword evidence="10" id="KW-1185">Reference proteome</keyword>
<keyword evidence="3" id="KW-0804">Transcription</keyword>
<keyword evidence="2" id="KW-0238">DNA-binding</keyword>
<dbReference type="CDD" id="cd00167">
    <property type="entry name" value="SANT"/>
    <property type="match status" value="2"/>
</dbReference>
<feature type="domain" description="Myb-like" evidence="6">
    <location>
        <begin position="51"/>
        <end position="104"/>
    </location>
</feature>
<dbReference type="InterPro" id="IPR017884">
    <property type="entry name" value="SANT_dom"/>
</dbReference>
<evidence type="ECO:0000259" key="8">
    <source>
        <dbReference type="PROSITE" id="PS51294"/>
    </source>
</evidence>
<dbReference type="InterPro" id="IPR001005">
    <property type="entry name" value="SANT/Myb"/>
</dbReference>
<keyword evidence="4" id="KW-0539">Nucleus</keyword>
<dbReference type="InterPro" id="IPR051575">
    <property type="entry name" value="Myb-like_DNA-bd"/>
</dbReference>
<dbReference type="PANTHER" id="PTHR46621:SF1">
    <property type="entry name" value="SNRNA-ACTIVATING PROTEIN COMPLEX SUBUNIT 4"/>
    <property type="match status" value="1"/>
</dbReference>
<dbReference type="GO" id="GO:0042796">
    <property type="term" value="P:snRNA transcription by RNA polymerase III"/>
    <property type="evidence" value="ECO:0007669"/>
    <property type="project" value="TreeGrafter"/>
</dbReference>
<evidence type="ECO:0000256" key="4">
    <source>
        <dbReference type="ARBA" id="ARBA00023242"/>
    </source>
</evidence>
<dbReference type="GeneID" id="94836004"/>
<evidence type="ECO:0000256" key="2">
    <source>
        <dbReference type="ARBA" id="ARBA00023125"/>
    </source>
</evidence>
<dbReference type="AlphaFoldDB" id="A0A1J4KHM7"/>
<dbReference type="Pfam" id="PF00249">
    <property type="entry name" value="Myb_DNA-binding"/>
    <property type="match status" value="2"/>
</dbReference>